<evidence type="ECO:0000313" key="2">
    <source>
        <dbReference type="Proteomes" id="UP000266861"/>
    </source>
</evidence>
<sequence>MKVFSTNNLCKYYVYVGEDINNFSENINNAFDLVINQCIDYVSSNDTNSKLLVDNIRKIDQFSICEIGYSIFNIISTKIENSNNTNISENIPNFDITTKQIENSSNFISDLYICQEKYNQCSASSIFPKTNSNNIHIIQNKDVPVFDNVLAQMYRLTLNFDIHQKSKTQCFTSPIYIEFKLLKDKEINNFLNLMYKENKLFLESSERNYVRIVNIKEGFAINYSFIIKLVHLFEKTSLLDDNLSGNQRNNKRTYNLANKRIYDKMLQYLSGISCINLRKRTQRTKSIYKLFSAIEKDKIKQIKSYSVNKFSKLTNTQIDIIKKYFINTEVSSRNQKSHIHITKSDNINISVEVSKLKTPVLSIQSSYTSNYFVTTSGNLENKISNISVLSSHKVFVSCNLETISEESIKIQASIFYENVNDNENNDENFSNNKSFCDFSDDNNKDYYYTCSQN</sequence>
<dbReference type="Proteomes" id="UP000266861">
    <property type="component" value="Unassembled WGS sequence"/>
</dbReference>
<protein>
    <submittedName>
        <fullName evidence="1">Uncharacterized protein</fullName>
    </submittedName>
</protein>
<organism evidence="1 2">
    <name type="scientific">Diversispora epigaea</name>
    <dbReference type="NCBI Taxonomy" id="1348612"/>
    <lineage>
        <taxon>Eukaryota</taxon>
        <taxon>Fungi</taxon>
        <taxon>Fungi incertae sedis</taxon>
        <taxon>Mucoromycota</taxon>
        <taxon>Glomeromycotina</taxon>
        <taxon>Glomeromycetes</taxon>
        <taxon>Diversisporales</taxon>
        <taxon>Diversisporaceae</taxon>
        <taxon>Diversispora</taxon>
    </lineage>
</organism>
<proteinExistence type="predicted"/>
<comment type="caution">
    <text evidence="1">The sequence shown here is derived from an EMBL/GenBank/DDBJ whole genome shotgun (WGS) entry which is preliminary data.</text>
</comment>
<dbReference type="AlphaFoldDB" id="A0A397IKP0"/>
<dbReference type="EMBL" id="PQFF01000212">
    <property type="protein sequence ID" value="RHZ73774.1"/>
    <property type="molecule type" value="Genomic_DNA"/>
</dbReference>
<reference evidence="1 2" key="1">
    <citation type="submission" date="2018-08" db="EMBL/GenBank/DDBJ databases">
        <title>Genome and evolution of the arbuscular mycorrhizal fungus Diversispora epigaea (formerly Glomus versiforme) and its bacterial endosymbionts.</title>
        <authorList>
            <person name="Sun X."/>
            <person name="Fei Z."/>
            <person name="Harrison M."/>
        </authorList>
    </citation>
    <scope>NUCLEOTIDE SEQUENCE [LARGE SCALE GENOMIC DNA]</scope>
    <source>
        <strain evidence="1 2">IT104</strain>
    </source>
</reference>
<gene>
    <name evidence="1" type="ORF">Glove_229g149</name>
</gene>
<accession>A0A397IKP0</accession>
<name>A0A397IKP0_9GLOM</name>
<keyword evidence="2" id="KW-1185">Reference proteome</keyword>
<evidence type="ECO:0000313" key="1">
    <source>
        <dbReference type="EMBL" id="RHZ73774.1"/>
    </source>
</evidence>